<dbReference type="InterPro" id="IPR045028">
    <property type="entry name" value="DinG/Rad3-like"/>
</dbReference>
<dbReference type="AlphaFoldDB" id="A0AAN2UHQ3"/>
<organism evidence="7 8">
    <name type="scientific">Leuconostoc inhae</name>
    <dbReference type="NCBI Taxonomy" id="178001"/>
    <lineage>
        <taxon>Bacteria</taxon>
        <taxon>Bacillati</taxon>
        <taxon>Bacillota</taxon>
        <taxon>Bacilli</taxon>
        <taxon>Lactobacillales</taxon>
        <taxon>Lactobacillaceae</taxon>
        <taxon>Leuconostoc</taxon>
    </lineage>
</organism>
<comment type="similarity">
    <text evidence="4">Belongs to the helicase family. DinG subfamily.</text>
</comment>
<dbReference type="Gene3D" id="3.40.50.300">
    <property type="entry name" value="P-loop containing nucleotide triphosphate hydrolases"/>
    <property type="match status" value="2"/>
</dbReference>
<dbReference type="PROSITE" id="PS51193">
    <property type="entry name" value="HELICASE_ATP_BIND_2"/>
    <property type="match status" value="1"/>
</dbReference>
<evidence type="ECO:0000313" key="8">
    <source>
        <dbReference type="Proteomes" id="UP000198868"/>
    </source>
</evidence>
<dbReference type="InterPro" id="IPR027417">
    <property type="entry name" value="P-loop_NTPase"/>
</dbReference>
<dbReference type="Proteomes" id="UP000199047">
    <property type="component" value="Unassembled WGS sequence"/>
</dbReference>
<dbReference type="EMBL" id="FBTU01000014">
    <property type="protein sequence ID" value="CUW09332.1"/>
    <property type="molecule type" value="Genomic_DNA"/>
</dbReference>
<dbReference type="Pfam" id="PF13307">
    <property type="entry name" value="Helicase_C_2"/>
    <property type="match status" value="1"/>
</dbReference>
<evidence type="ECO:0000256" key="4">
    <source>
        <dbReference type="ARBA" id="ARBA00038058"/>
    </source>
</evidence>
<evidence type="ECO:0000256" key="3">
    <source>
        <dbReference type="ARBA" id="ARBA00022840"/>
    </source>
</evidence>
<proteinExistence type="inferred from homology"/>
<evidence type="ECO:0000256" key="1">
    <source>
        <dbReference type="ARBA" id="ARBA00022741"/>
    </source>
</evidence>
<dbReference type="EMBL" id="FBTB01000007">
    <property type="protein sequence ID" value="CUW05759.1"/>
    <property type="molecule type" value="Genomic_DNA"/>
</dbReference>
<protein>
    <submittedName>
        <fullName evidence="7">DinG family ATP-dependent helicase YoaA</fullName>
    </submittedName>
</protein>
<reference evidence="8 9" key="1">
    <citation type="submission" date="2015-12" db="EMBL/GenBank/DDBJ databases">
        <authorList>
            <person name="Andreevskaya M."/>
        </authorList>
    </citation>
    <scope>NUCLEOTIDE SEQUENCE [LARGE SCALE GENOMIC DNA]</scope>
    <source>
        <strain evidence="6 9">KSL4-2</strain>
        <strain evidence="7 8">PL111</strain>
    </source>
</reference>
<dbReference type="InterPro" id="IPR006555">
    <property type="entry name" value="ATP-dep_Helicase_C"/>
</dbReference>
<dbReference type="GO" id="GO:0003676">
    <property type="term" value="F:nucleic acid binding"/>
    <property type="evidence" value="ECO:0007669"/>
    <property type="project" value="InterPro"/>
</dbReference>
<keyword evidence="1" id="KW-0547">Nucleotide-binding</keyword>
<dbReference type="SMART" id="SM00491">
    <property type="entry name" value="HELICc2"/>
    <property type="match status" value="1"/>
</dbReference>
<dbReference type="GO" id="GO:0005524">
    <property type="term" value="F:ATP binding"/>
    <property type="evidence" value="ECO:0007669"/>
    <property type="project" value="UniProtKB-KW"/>
</dbReference>
<dbReference type="GO" id="GO:0003678">
    <property type="term" value="F:DNA helicase activity"/>
    <property type="evidence" value="ECO:0007669"/>
    <property type="project" value="TreeGrafter"/>
</dbReference>
<name>A0AAN2UHQ3_9LACO</name>
<sequence length="681" mass="78172">MTDLSDEIIDIFDQKLAKKYNSSPRHAQVQMALDIYSYIKNCRNTEYGSNKVLFEEAPVGTGKSLGTLIPAIVAAKNMHLPFKGVIYATATIGLQSQLWHEEKKTLIDLGLLYPHEAKLAMGKNNTACFKGYQLNQTSFSSEEQKILNRFFKKTITGLKDELITDFEFDITPEKWDLIKIPSGENYSCDCVGHQYRRDLKKSSHLTITNQQQLISAYLTTANLEPYPPVLDLKNKIIVIDEAHELQENFLEAHTKRFRLKDLKKVARQFLSLNRQANFNQMIKELNKKSDEIYSGRGTFQFENTQIAIFRSINEHLKEALAQARNDFNYSATNKLAKISEQLDTMLLTKVYKSWYEFDVTHDTYEICYAPKNFGENLNLFLKRLSSNNPLILLSGTFSANAGTRTAPKILAKNWYLTNQEFILNKYSSIFEWDKQIYGIGMDKFNPIKRNSHIINDANRHAFHIVYEIDVLAERIAGGILILTTSLELKDNIGKRLRNVSDKIGRTVLVQKKGESQNPITVDKFKKDKKSILVGSGSYYTGFSVPGTALQGLVITKLPFPVISNPLYTIKMDELNAEDSEGNAKQIEELKYFMMFIKLEQGIGRLIRTTEDYGTLVITDPRISTDPRIVDWFQGHNILLHTNYDEMKTFYMNWLNGVDIEGEEYVREELFKDGMKGKVWHT</sequence>
<dbReference type="GO" id="GO:0016818">
    <property type="term" value="F:hydrolase activity, acting on acid anhydrides, in phosphorus-containing anhydrides"/>
    <property type="evidence" value="ECO:0007669"/>
    <property type="project" value="InterPro"/>
</dbReference>
<keyword evidence="9" id="KW-1185">Reference proteome</keyword>
<evidence type="ECO:0000313" key="7">
    <source>
        <dbReference type="EMBL" id="CUW09332.1"/>
    </source>
</evidence>
<feature type="domain" description="Helicase ATP-binding" evidence="5">
    <location>
        <begin position="14"/>
        <end position="290"/>
    </location>
</feature>
<dbReference type="InterPro" id="IPR014013">
    <property type="entry name" value="Helic_SF1/SF2_ATP-bd_DinG/Rad3"/>
</dbReference>
<evidence type="ECO:0000256" key="2">
    <source>
        <dbReference type="ARBA" id="ARBA00022801"/>
    </source>
</evidence>
<dbReference type="GO" id="GO:0006139">
    <property type="term" value="P:nucleobase-containing compound metabolic process"/>
    <property type="evidence" value="ECO:0007669"/>
    <property type="project" value="InterPro"/>
</dbReference>
<evidence type="ECO:0000313" key="6">
    <source>
        <dbReference type="EMBL" id="CUW05759.1"/>
    </source>
</evidence>
<keyword evidence="2" id="KW-0378">Hydrolase</keyword>
<comment type="caution">
    <text evidence="7">The sequence shown here is derived from an EMBL/GenBank/DDBJ whole genome shotgun (WGS) entry which is preliminary data.</text>
</comment>
<dbReference type="SUPFAM" id="SSF52540">
    <property type="entry name" value="P-loop containing nucleoside triphosphate hydrolases"/>
    <property type="match status" value="1"/>
</dbReference>
<evidence type="ECO:0000259" key="5">
    <source>
        <dbReference type="PROSITE" id="PS51193"/>
    </source>
</evidence>
<keyword evidence="3" id="KW-0067">ATP-binding</keyword>
<dbReference type="PANTHER" id="PTHR11472:SF34">
    <property type="entry name" value="REGULATOR OF TELOMERE ELONGATION HELICASE 1"/>
    <property type="match status" value="1"/>
</dbReference>
<dbReference type="Proteomes" id="UP000198868">
    <property type="component" value="Unassembled WGS sequence"/>
</dbReference>
<gene>
    <name evidence="6" type="ORF">KSL4_0142</name>
    <name evidence="7" type="ORF">PL111_2000</name>
</gene>
<evidence type="ECO:0000313" key="9">
    <source>
        <dbReference type="Proteomes" id="UP000199047"/>
    </source>
</evidence>
<keyword evidence="7" id="KW-0347">Helicase</keyword>
<accession>A0AAN2UHQ3</accession>
<dbReference type="PANTHER" id="PTHR11472">
    <property type="entry name" value="DNA REPAIR DEAD HELICASE RAD3/XP-D SUBFAMILY MEMBER"/>
    <property type="match status" value="1"/>
</dbReference>